<organism evidence="1 2">
    <name type="scientific">Actinomyces viscosus C505</name>
    <dbReference type="NCBI Taxonomy" id="562973"/>
    <lineage>
        <taxon>Bacteria</taxon>
        <taxon>Bacillati</taxon>
        <taxon>Actinomycetota</taxon>
        <taxon>Actinomycetes</taxon>
        <taxon>Actinomycetales</taxon>
        <taxon>Actinomycetaceae</taxon>
        <taxon>Actinomyces</taxon>
    </lineage>
</organism>
<reference evidence="2" key="1">
    <citation type="submission" date="2010-02" db="EMBL/GenBank/DDBJ databases">
        <title>The Genome Sequence of Prevotella oris strain C735.</title>
        <authorList>
            <consortium name="The Broad Institute Genome Sequencing Platform"/>
            <person name="Ward D."/>
            <person name="Feldgarden M."/>
            <person name="Earl A."/>
            <person name="Young S.K."/>
            <person name="Zeng Q."/>
            <person name="Koehrsen M."/>
            <person name="Alvarado L."/>
            <person name="Berlin A."/>
            <person name="Bochicchio J."/>
            <person name="Borenstein D."/>
            <person name="Chapman S.B."/>
            <person name="Chen Z."/>
            <person name="Engels R."/>
            <person name="Freedman E."/>
            <person name="Gellesch M."/>
            <person name="Goldberg J."/>
            <person name="Griggs A."/>
            <person name="Gujja S."/>
            <person name="Heilman E."/>
            <person name="Heiman D."/>
            <person name="Hepburn T."/>
            <person name="Howarth C."/>
            <person name="Jen D."/>
            <person name="Larson L."/>
            <person name="Mehta T."/>
            <person name="Park D."/>
            <person name="Pearson M."/>
            <person name="Roberts A."/>
            <person name="Saif S."/>
            <person name="Shea T."/>
            <person name="Shenoy N."/>
            <person name="Sisk P."/>
            <person name="Stolte C."/>
            <person name="Sykes S."/>
            <person name="Thomson T."/>
            <person name="Walk T."/>
            <person name="White J."/>
            <person name="Yandava C."/>
            <person name="Sibley C.D."/>
            <person name="Field T.R."/>
            <person name="Grinwis M."/>
            <person name="Eshaghurshan C.S."/>
            <person name="Surette M.G."/>
            <person name="Haas B."/>
            <person name="Nusbaum C."/>
            <person name="Birren B."/>
        </authorList>
    </citation>
    <scope>NUCLEOTIDE SEQUENCE [LARGE SCALE GENOMIC DNA]</scope>
    <source>
        <strain evidence="2">C505</strain>
    </source>
</reference>
<sequence>MTVVPKSSWPAVKAMLHSVYDQPDAAAVEA</sequence>
<dbReference type="Proteomes" id="UP000004668">
    <property type="component" value="Unassembled WGS sequence"/>
</dbReference>
<evidence type="ECO:0000313" key="2">
    <source>
        <dbReference type="Proteomes" id="UP000004668"/>
    </source>
</evidence>
<dbReference type="AlphaFoldDB" id="T5LX11"/>
<reference evidence="1 2" key="2">
    <citation type="submission" date="2011-10" db="EMBL/GenBank/DDBJ databases">
        <title>The Genome Sequence of Actinomyces viscosus C505.</title>
        <authorList>
            <consortium name="The Broad Institute Genome Sequencing Platform"/>
            <consortium name="The Broad Institute Genome Sequencing Center for Infectious Disease"/>
            <person name="Earl A."/>
            <person name="Ward D."/>
            <person name="Feldgarden M."/>
            <person name="Gevers D."/>
            <person name="Sibley C.D."/>
            <person name="Field T.R."/>
            <person name="Grinwis M."/>
            <person name="Eshaghurshan C.S."/>
            <person name="Surette M.G."/>
            <person name="Young S.K."/>
            <person name="Zeng Q."/>
            <person name="Gargeya S."/>
            <person name="Fitzgerald M."/>
            <person name="Haas B."/>
            <person name="Abouelleil A."/>
            <person name="Alvarado L."/>
            <person name="Arachchi H.M."/>
            <person name="Berlin A."/>
            <person name="Brown A."/>
            <person name="Chapman S.B."/>
            <person name="Chen Z."/>
            <person name="Dunbar C."/>
            <person name="Freedman E."/>
            <person name="Gearin G."/>
            <person name="Goldberg J."/>
            <person name="Griggs A."/>
            <person name="Gujja S."/>
            <person name="Heiman D."/>
            <person name="Howarth C."/>
            <person name="Larson L."/>
            <person name="Lui A."/>
            <person name="MacDonald P.J.P."/>
            <person name="Montmayeur A."/>
            <person name="Murphy C."/>
            <person name="Neiman D."/>
            <person name="Pearson M."/>
            <person name="Priest M."/>
            <person name="Roberts A."/>
            <person name="Saif S."/>
            <person name="Shea T."/>
            <person name="Shenoy N."/>
            <person name="Sisk P."/>
            <person name="Stolte C."/>
            <person name="Sykes S."/>
            <person name="Wortman J."/>
            <person name="Nusbaum C."/>
            <person name="Birren B."/>
        </authorList>
    </citation>
    <scope>NUCLEOTIDE SEQUENCE [LARGE SCALE GENOMIC DNA]</scope>
    <source>
        <strain evidence="1 2">C505</strain>
    </source>
</reference>
<protein>
    <submittedName>
        <fullName evidence="1">Uncharacterized protein</fullName>
    </submittedName>
</protein>
<evidence type="ECO:0000313" key="1">
    <source>
        <dbReference type="EMBL" id="EQM96861.1"/>
    </source>
</evidence>
<dbReference type="HOGENOM" id="CLU_3401763_0_0_11"/>
<dbReference type="EMBL" id="ACRE02000040">
    <property type="protein sequence ID" value="EQM96861.1"/>
    <property type="molecule type" value="Genomic_DNA"/>
</dbReference>
<comment type="caution">
    <text evidence="1">The sequence shown here is derived from an EMBL/GenBank/DDBJ whole genome shotgun (WGS) entry which is preliminary data.</text>
</comment>
<gene>
    <name evidence="1" type="ORF">HMPREF0059_02670</name>
</gene>
<accession>T5LX11</accession>
<name>T5LX11_ACTVI</name>
<proteinExistence type="predicted"/>